<dbReference type="RefSeq" id="WP_004406783.1">
    <property type="nucleotide sequence ID" value="NZ_LK391965.1"/>
</dbReference>
<dbReference type="AlphaFoldDB" id="A0AAV2VXU1"/>
<comment type="caution">
    <text evidence="1">The sequence shown here is derived from an EMBL/GenBank/DDBJ whole genome shotgun (WGS) entry which is preliminary data.</text>
</comment>
<gene>
    <name evidence="1" type="ORF">VIBNISOn1_830135</name>
</gene>
<dbReference type="EMBL" id="CAOF01000179">
    <property type="protein sequence ID" value="CCO49574.1"/>
    <property type="molecule type" value="Genomic_DNA"/>
</dbReference>
<name>A0AAV2VXU1_9VIBR</name>
<protein>
    <submittedName>
        <fullName evidence="1">Uncharacterized protein</fullName>
    </submittedName>
</protein>
<dbReference type="InterPro" id="IPR046350">
    <property type="entry name" value="Cystatin_sf"/>
</dbReference>
<dbReference type="GeneID" id="97544746"/>
<organism evidence="1 2">
    <name type="scientific">Vibrio nigripulchritudo SOn1</name>
    <dbReference type="NCBI Taxonomy" id="1238450"/>
    <lineage>
        <taxon>Bacteria</taxon>
        <taxon>Pseudomonadati</taxon>
        <taxon>Pseudomonadota</taxon>
        <taxon>Gammaproteobacteria</taxon>
        <taxon>Vibrionales</taxon>
        <taxon>Vibrionaceae</taxon>
        <taxon>Vibrio</taxon>
    </lineage>
</organism>
<evidence type="ECO:0000313" key="2">
    <source>
        <dbReference type="Proteomes" id="UP000018211"/>
    </source>
</evidence>
<accession>A0AAV2VXU1</accession>
<evidence type="ECO:0000313" key="1">
    <source>
        <dbReference type="EMBL" id="CCO49574.1"/>
    </source>
</evidence>
<reference evidence="1 2" key="1">
    <citation type="journal article" date="2013" name="ISME J.">
        <title>Comparative genomics of pathogenic lineages of Vibrio nigripulchritudo identifies virulence-associated traits.</title>
        <authorList>
            <person name="Goudenege D."/>
            <person name="Labreuche Y."/>
            <person name="Krin E."/>
            <person name="Ansquer D."/>
            <person name="Mangenot S."/>
            <person name="Calteau A."/>
            <person name="Medigue C."/>
            <person name="Mazel D."/>
            <person name="Polz M.F."/>
            <person name="Le Roux F."/>
        </authorList>
    </citation>
    <scope>NUCLEOTIDE SEQUENCE [LARGE SCALE GENOMIC DNA]</scope>
    <source>
        <strain evidence="1 2">SOn1</strain>
    </source>
</reference>
<proteinExistence type="predicted"/>
<dbReference type="Proteomes" id="UP000018211">
    <property type="component" value="Unassembled WGS sequence"/>
</dbReference>
<dbReference type="SUPFAM" id="SSF54403">
    <property type="entry name" value="Cystatin/monellin"/>
    <property type="match status" value="1"/>
</dbReference>
<sequence>MSRFALGGWSNFRQLNLEDKSVFNSAFDGFVGVHYEPFEVQTQVVAGVNYRYLCKANRVNEPALHFFAWVSIFTPLDGGAYITNIQRIQEPNVVQNQKVDQFELVSLTAVLNNGVAESAEDVLGFEHLVREGDECYQYYQAERGLGLTHANQVMCPMGLGVIDGYKVSYKQAIELFHTGDWGGKFIYLTLSRIVSLNVKEPVWTFISDLGTQVQIGANTGEIHEAVLTELV</sequence>